<keyword evidence="1" id="KW-1133">Transmembrane helix</keyword>
<dbReference type="EMBL" id="BAABAB010000002">
    <property type="protein sequence ID" value="GAA3603213.1"/>
    <property type="molecule type" value="Genomic_DNA"/>
</dbReference>
<organism evidence="2 3">
    <name type="scientific">Microlunatus ginsengisoli</name>
    <dbReference type="NCBI Taxonomy" id="363863"/>
    <lineage>
        <taxon>Bacteria</taxon>
        <taxon>Bacillati</taxon>
        <taxon>Actinomycetota</taxon>
        <taxon>Actinomycetes</taxon>
        <taxon>Propionibacteriales</taxon>
        <taxon>Propionibacteriaceae</taxon>
        <taxon>Microlunatus</taxon>
    </lineage>
</organism>
<proteinExistence type="predicted"/>
<name>A0ABP6ZAN8_9ACTN</name>
<comment type="caution">
    <text evidence="2">The sequence shown here is derived from an EMBL/GenBank/DDBJ whole genome shotgun (WGS) entry which is preliminary data.</text>
</comment>
<evidence type="ECO:0000313" key="2">
    <source>
        <dbReference type="EMBL" id="GAA3603213.1"/>
    </source>
</evidence>
<gene>
    <name evidence="2" type="ORF">GCM10022236_01230</name>
</gene>
<sequence>MTWKVYTALTLAIVACAALVGFVIVMGMLTSEYWCSDRWPWWGPPQDPNSDCTGHSWASNHPDDYPWTMPK</sequence>
<feature type="transmembrane region" description="Helical" evidence="1">
    <location>
        <begin position="6"/>
        <end position="29"/>
    </location>
</feature>
<accession>A0ABP6ZAN8</accession>
<keyword evidence="1" id="KW-0812">Transmembrane</keyword>
<reference evidence="3" key="1">
    <citation type="journal article" date="2019" name="Int. J. Syst. Evol. Microbiol.">
        <title>The Global Catalogue of Microorganisms (GCM) 10K type strain sequencing project: providing services to taxonomists for standard genome sequencing and annotation.</title>
        <authorList>
            <consortium name="The Broad Institute Genomics Platform"/>
            <consortium name="The Broad Institute Genome Sequencing Center for Infectious Disease"/>
            <person name="Wu L."/>
            <person name="Ma J."/>
        </authorList>
    </citation>
    <scope>NUCLEOTIDE SEQUENCE [LARGE SCALE GENOMIC DNA]</scope>
    <source>
        <strain evidence="3">JCM 16929</strain>
    </source>
</reference>
<dbReference type="PROSITE" id="PS51257">
    <property type="entry name" value="PROKAR_LIPOPROTEIN"/>
    <property type="match status" value="1"/>
</dbReference>
<dbReference type="RefSeq" id="WP_344801128.1">
    <property type="nucleotide sequence ID" value="NZ_BAABAB010000002.1"/>
</dbReference>
<evidence type="ECO:0000256" key="1">
    <source>
        <dbReference type="SAM" id="Phobius"/>
    </source>
</evidence>
<evidence type="ECO:0000313" key="3">
    <source>
        <dbReference type="Proteomes" id="UP001501490"/>
    </source>
</evidence>
<dbReference type="Proteomes" id="UP001501490">
    <property type="component" value="Unassembled WGS sequence"/>
</dbReference>
<protein>
    <submittedName>
        <fullName evidence="2">Uncharacterized protein</fullName>
    </submittedName>
</protein>
<keyword evidence="3" id="KW-1185">Reference proteome</keyword>
<keyword evidence="1" id="KW-0472">Membrane</keyword>